<proteinExistence type="predicted"/>
<evidence type="ECO:0000313" key="2">
    <source>
        <dbReference type="EMBL" id="ODQ65069.1"/>
    </source>
</evidence>
<evidence type="ECO:0000313" key="3">
    <source>
        <dbReference type="Proteomes" id="UP000095009"/>
    </source>
</evidence>
<dbReference type="AlphaFoldDB" id="A0A1E3PI33"/>
<feature type="region of interest" description="Disordered" evidence="1">
    <location>
        <begin position="1"/>
        <end position="24"/>
    </location>
</feature>
<dbReference type="EMBL" id="KV454410">
    <property type="protein sequence ID" value="ODQ65069.1"/>
    <property type="molecule type" value="Genomic_DNA"/>
</dbReference>
<evidence type="ECO:0000256" key="1">
    <source>
        <dbReference type="SAM" id="MobiDB-lite"/>
    </source>
</evidence>
<accession>A0A1E3PI33</accession>
<protein>
    <recommendedName>
        <fullName evidence="4">F-box domain-containing protein</fullName>
    </recommendedName>
</protein>
<keyword evidence="3" id="KW-1185">Reference proteome</keyword>
<name>A0A1E3PI33_9ASCO</name>
<reference evidence="2 3" key="1">
    <citation type="journal article" date="2016" name="Proc. Natl. Acad. Sci. U.S.A.">
        <title>Comparative genomics of biotechnologically important yeasts.</title>
        <authorList>
            <person name="Riley R."/>
            <person name="Haridas S."/>
            <person name="Wolfe K.H."/>
            <person name="Lopes M.R."/>
            <person name="Hittinger C.T."/>
            <person name="Goeker M."/>
            <person name="Salamov A.A."/>
            <person name="Wisecaver J.H."/>
            <person name="Long T.M."/>
            <person name="Calvey C.H."/>
            <person name="Aerts A.L."/>
            <person name="Barry K.W."/>
            <person name="Choi C."/>
            <person name="Clum A."/>
            <person name="Coughlan A.Y."/>
            <person name="Deshpande S."/>
            <person name="Douglass A.P."/>
            <person name="Hanson S.J."/>
            <person name="Klenk H.-P."/>
            <person name="LaButti K.M."/>
            <person name="Lapidus A."/>
            <person name="Lindquist E.A."/>
            <person name="Lipzen A.M."/>
            <person name="Meier-Kolthoff J.P."/>
            <person name="Ohm R.A."/>
            <person name="Otillar R.P."/>
            <person name="Pangilinan J.L."/>
            <person name="Peng Y."/>
            <person name="Rokas A."/>
            <person name="Rosa C.A."/>
            <person name="Scheuner C."/>
            <person name="Sibirny A.A."/>
            <person name="Slot J.C."/>
            <person name="Stielow J.B."/>
            <person name="Sun H."/>
            <person name="Kurtzman C.P."/>
            <person name="Blackwell M."/>
            <person name="Grigoriev I.V."/>
            <person name="Jeffries T.W."/>
        </authorList>
    </citation>
    <scope>NUCLEOTIDE SEQUENCE [LARGE SCALE GENOMIC DNA]</scope>
    <source>
        <strain evidence="2 3">DSM 6958</strain>
    </source>
</reference>
<dbReference type="Proteomes" id="UP000095009">
    <property type="component" value="Unassembled WGS sequence"/>
</dbReference>
<sequence>MGFIRGGVKRRKIRSVDPTEKALTPPGCSVISHHNDRADSIRSKERWYNSENRVSEKRKTPVSSHVYPVGRSPLELLPTETIQAIFVESQNFDLAQVSRSIYYSICGTSYLHKLILMKYIRAFKDFAIIPIGLLRRKFISRRLLEDVDLNLFIVSDQTYRGLLSNSDTTPDSFSFKKLALPDYLENGPFTEAKIELIDFLIPRFCFFQNPGKMFLNAVDDVGSPSITNVLLKLNIKPDWRSLLWAIKKGNIPLARQLVQSKLLDPSSDGLWIYVVKMRDIAVMKQLQQLGGSPSIEAIKYMNRHYDKPNIFSVKDLADIRNISNE</sequence>
<organism evidence="2 3">
    <name type="scientific">Nadsonia fulvescens var. elongata DSM 6958</name>
    <dbReference type="NCBI Taxonomy" id="857566"/>
    <lineage>
        <taxon>Eukaryota</taxon>
        <taxon>Fungi</taxon>
        <taxon>Dikarya</taxon>
        <taxon>Ascomycota</taxon>
        <taxon>Saccharomycotina</taxon>
        <taxon>Dipodascomycetes</taxon>
        <taxon>Dipodascales</taxon>
        <taxon>Dipodascales incertae sedis</taxon>
        <taxon>Nadsonia</taxon>
    </lineage>
</organism>
<gene>
    <name evidence="2" type="ORF">NADFUDRAFT_66181</name>
</gene>
<evidence type="ECO:0008006" key="4">
    <source>
        <dbReference type="Google" id="ProtNLM"/>
    </source>
</evidence>